<sequence length="332" mass="34432">MACLPLDTVQTSIQRGNFVVVGRAGMDLSAHPPGVKSEEAEVFHASLGGSSANIAAGLCKLGKQASIVTSVSDDAVGRFCLNQLAKYGVDARHVRTVGGEARNSLAIYESRTEGFQNVIYRNGAADFEMTVEDIDAVDLAPFGALVTAGTVFAAEPSRSAAFHAFDRAKTAGLPVLFDIDYRPYSWPSPEVAEDVLSRAGAMSDIIVGNDEEFGFMAGGIDKGLAKARDLASSGVAVVIYKMGEKGAITFAGGDEMRTGIFGVDALKPVGAGDSFMAGFLAALADGRDLKEAVTRGSAAAAVTVSRPGCAPAMPTSSELDHFIANHTASQEA</sequence>
<evidence type="ECO:0000256" key="3">
    <source>
        <dbReference type="ARBA" id="ARBA00022777"/>
    </source>
</evidence>
<gene>
    <name evidence="5" type="ORF">SAMN05443551_1926</name>
</gene>
<dbReference type="PANTHER" id="PTHR43085:SF49">
    <property type="entry name" value="5-DEHYDRO-2-DEOXYGLUCONOKINASE"/>
    <property type="match status" value="1"/>
</dbReference>
<dbReference type="GO" id="GO:0016301">
    <property type="term" value="F:kinase activity"/>
    <property type="evidence" value="ECO:0007669"/>
    <property type="project" value="UniProtKB-KW"/>
</dbReference>
<dbReference type="InterPro" id="IPR002173">
    <property type="entry name" value="Carboh/pur_kinase_PfkB_CS"/>
</dbReference>
<dbReference type="AlphaFoldDB" id="A0A1M5RXL6"/>
<evidence type="ECO:0000259" key="4">
    <source>
        <dbReference type="Pfam" id="PF00294"/>
    </source>
</evidence>
<evidence type="ECO:0000313" key="5">
    <source>
        <dbReference type="EMBL" id="SHH30931.1"/>
    </source>
</evidence>
<comment type="similarity">
    <text evidence="1">Belongs to the carbohydrate kinase PfkB family.</text>
</comment>
<accession>A0A1M5RXL6</accession>
<protein>
    <submittedName>
        <fullName evidence="5">5-dehydro-2-deoxygluconokinase</fullName>
    </submittedName>
</protein>
<proteinExistence type="inferred from homology"/>
<dbReference type="EMBL" id="FQXC01000002">
    <property type="protein sequence ID" value="SHH30931.1"/>
    <property type="molecule type" value="Genomic_DNA"/>
</dbReference>
<keyword evidence="3 5" id="KW-0418">Kinase</keyword>
<dbReference type="RefSeq" id="WP_072777251.1">
    <property type="nucleotide sequence ID" value="NZ_FQXC01000002.1"/>
</dbReference>
<dbReference type="STRING" id="996342.SAMN05443551_1926"/>
<dbReference type="OrthoDB" id="9792663at2"/>
<dbReference type="Gene3D" id="3.40.1190.20">
    <property type="match status" value="1"/>
</dbReference>
<keyword evidence="2" id="KW-0808">Transferase</keyword>
<evidence type="ECO:0000256" key="2">
    <source>
        <dbReference type="ARBA" id="ARBA00022679"/>
    </source>
</evidence>
<dbReference type="InterPro" id="IPR029056">
    <property type="entry name" value="Ribokinase-like"/>
</dbReference>
<dbReference type="CDD" id="cd01166">
    <property type="entry name" value="KdgK"/>
    <property type="match status" value="1"/>
</dbReference>
<feature type="domain" description="Carbohydrate kinase PfkB" evidence="4">
    <location>
        <begin position="18"/>
        <end position="315"/>
    </location>
</feature>
<evidence type="ECO:0000313" key="6">
    <source>
        <dbReference type="Proteomes" id="UP000184221"/>
    </source>
</evidence>
<dbReference type="NCBIfam" id="TIGR04382">
    <property type="entry name" value="myo_inos_iolC_N"/>
    <property type="match status" value="1"/>
</dbReference>
<dbReference type="InterPro" id="IPR030830">
    <property type="entry name" value="Myo_inos_IolC"/>
</dbReference>
<name>A0A1M5RXL6_9RHOB</name>
<keyword evidence="6" id="KW-1185">Reference proteome</keyword>
<dbReference type="InterPro" id="IPR011611">
    <property type="entry name" value="PfkB_dom"/>
</dbReference>
<dbReference type="InterPro" id="IPR050306">
    <property type="entry name" value="PfkB_Carbo_kinase"/>
</dbReference>
<dbReference type="Pfam" id="PF00294">
    <property type="entry name" value="PfkB"/>
    <property type="match status" value="1"/>
</dbReference>
<dbReference type="SUPFAM" id="SSF53613">
    <property type="entry name" value="Ribokinase-like"/>
    <property type="match status" value="1"/>
</dbReference>
<dbReference type="PANTHER" id="PTHR43085">
    <property type="entry name" value="HEXOKINASE FAMILY MEMBER"/>
    <property type="match status" value="1"/>
</dbReference>
<reference evidence="5 6" key="1">
    <citation type="submission" date="2016-11" db="EMBL/GenBank/DDBJ databases">
        <authorList>
            <person name="Jaros S."/>
            <person name="Januszkiewicz K."/>
            <person name="Wedrychowicz H."/>
        </authorList>
    </citation>
    <scope>NUCLEOTIDE SEQUENCE [LARGE SCALE GENOMIC DNA]</scope>
    <source>
        <strain evidence="5 6">DSM 29431</strain>
    </source>
</reference>
<evidence type="ECO:0000256" key="1">
    <source>
        <dbReference type="ARBA" id="ARBA00010688"/>
    </source>
</evidence>
<dbReference type="Proteomes" id="UP000184221">
    <property type="component" value="Unassembled WGS sequence"/>
</dbReference>
<dbReference type="PROSITE" id="PS00584">
    <property type="entry name" value="PFKB_KINASES_2"/>
    <property type="match status" value="1"/>
</dbReference>
<organism evidence="5 6">
    <name type="scientific">Marivita hallyeonensis</name>
    <dbReference type="NCBI Taxonomy" id="996342"/>
    <lineage>
        <taxon>Bacteria</taxon>
        <taxon>Pseudomonadati</taxon>
        <taxon>Pseudomonadota</taxon>
        <taxon>Alphaproteobacteria</taxon>
        <taxon>Rhodobacterales</taxon>
        <taxon>Roseobacteraceae</taxon>
        <taxon>Marivita</taxon>
    </lineage>
</organism>